<evidence type="ECO:0000259" key="6">
    <source>
        <dbReference type="Pfam" id="PF00291"/>
    </source>
</evidence>
<dbReference type="Gene3D" id="3.90.1380.10">
    <property type="entry name" value="Threonine synthase, N-terminal domain"/>
    <property type="match status" value="1"/>
</dbReference>
<evidence type="ECO:0000256" key="2">
    <source>
        <dbReference type="ARBA" id="ARBA00005517"/>
    </source>
</evidence>
<evidence type="ECO:0000256" key="4">
    <source>
        <dbReference type="NCBIfam" id="TIGR00260"/>
    </source>
</evidence>
<dbReference type="InterPro" id="IPR001926">
    <property type="entry name" value="TrpB-like_PALP"/>
</dbReference>
<dbReference type="EC" id="4.2.3.1" evidence="4"/>
<dbReference type="OrthoDB" id="9763107at2"/>
<feature type="modified residue" description="N6-(pyridoxal phosphate)lysine" evidence="5">
    <location>
        <position position="113"/>
    </location>
</feature>
<dbReference type="CDD" id="cd01560">
    <property type="entry name" value="Thr-synth_2"/>
    <property type="match status" value="1"/>
</dbReference>
<keyword evidence="9" id="KW-1185">Reference proteome</keyword>
<name>A0A1I4N2A4_9FIRM</name>
<gene>
    <name evidence="8" type="ORF">SAMN02983006_02791</name>
</gene>
<dbReference type="GO" id="GO:0005737">
    <property type="term" value="C:cytoplasm"/>
    <property type="evidence" value="ECO:0007669"/>
    <property type="project" value="TreeGrafter"/>
</dbReference>
<dbReference type="Proteomes" id="UP000199006">
    <property type="component" value="Unassembled WGS sequence"/>
</dbReference>
<dbReference type="NCBIfam" id="TIGR00260">
    <property type="entry name" value="thrC"/>
    <property type="match status" value="1"/>
</dbReference>
<dbReference type="AlphaFoldDB" id="A0A1I4N2A4"/>
<dbReference type="InterPro" id="IPR004450">
    <property type="entry name" value="Thr_synthase-like"/>
</dbReference>
<dbReference type="PANTHER" id="PTHR43515">
    <property type="entry name" value="THREONINE SYNTHASE-LIKE 1"/>
    <property type="match status" value="1"/>
</dbReference>
<reference evidence="8 9" key="1">
    <citation type="submission" date="2016-10" db="EMBL/GenBank/DDBJ databases">
        <authorList>
            <person name="de Groot N.N."/>
        </authorList>
    </citation>
    <scope>NUCLEOTIDE SEQUENCE [LARGE SCALE GENOMIC DNA]</scope>
    <source>
        <strain evidence="8 9">ATCC 51327</strain>
    </source>
</reference>
<dbReference type="RefSeq" id="WP_089862770.1">
    <property type="nucleotide sequence ID" value="NZ_FOTI01000066.1"/>
</dbReference>
<evidence type="ECO:0000259" key="7">
    <source>
        <dbReference type="Pfam" id="PF14821"/>
    </source>
</evidence>
<dbReference type="EMBL" id="FOTI01000066">
    <property type="protein sequence ID" value="SFM09649.1"/>
    <property type="molecule type" value="Genomic_DNA"/>
</dbReference>
<evidence type="ECO:0000313" key="8">
    <source>
        <dbReference type="EMBL" id="SFM09649.1"/>
    </source>
</evidence>
<dbReference type="PANTHER" id="PTHR43515:SF1">
    <property type="entry name" value="THREONINE SYNTHASE-LIKE 1"/>
    <property type="match status" value="1"/>
</dbReference>
<dbReference type="Gene3D" id="3.40.50.1100">
    <property type="match status" value="2"/>
</dbReference>
<evidence type="ECO:0000313" key="9">
    <source>
        <dbReference type="Proteomes" id="UP000199006"/>
    </source>
</evidence>
<evidence type="ECO:0000256" key="1">
    <source>
        <dbReference type="ARBA" id="ARBA00001933"/>
    </source>
</evidence>
<keyword evidence="3 5" id="KW-0663">Pyridoxal phosphate</keyword>
<organism evidence="8 9">
    <name type="scientific">Halanaerobium salsuginis</name>
    <dbReference type="NCBI Taxonomy" id="29563"/>
    <lineage>
        <taxon>Bacteria</taxon>
        <taxon>Bacillati</taxon>
        <taxon>Bacillota</taxon>
        <taxon>Clostridia</taxon>
        <taxon>Halanaerobiales</taxon>
        <taxon>Halanaerobiaceae</taxon>
        <taxon>Halanaerobium</taxon>
    </lineage>
</organism>
<dbReference type="Pfam" id="PF14821">
    <property type="entry name" value="Thr_synth_N"/>
    <property type="match status" value="1"/>
</dbReference>
<dbReference type="Pfam" id="PF00291">
    <property type="entry name" value="PALP"/>
    <property type="match status" value="1"/>
</dbReference>
<sequence>MEYISTRGNYQPVNSAAAISLGMVPEGGLFVPEKIPTFSLADLIAKKNYSYQDLAKWIFTEFLTDFKQEEITESVEKAYAKSNFPQVEKAPLVQLDQHTYILELWHGPTAAFKDFALQVLPYLLVKAVQKNNIKNEIIILVATSGDTGKAALEGFKDVPGVQIVVFYPAAGVSKVQEDQMLTTGGSNTSVVAIPGNFDDCQNTVKEIFADKKFRKKLSNNNYQFSSANSINWGRLLPQIVYYFKAYFNLLNNGDLTASEKINITVPTGNFGNILAAYYAYRMGLPVNKFICASNDNKVLTDFLKTGVYDIKREFKKTISPSMDILISSNLERFLYEITEHDSQKINSWYTQLKEEKSFKVDQKTLEKIRELFVGEYSTETEVKQAIKSYYEKYDYLLDPHTAVAVDSLAKYRNQLGDDTIAIVDSTANPYKFSRAVLESITGSEIPSDEYKVIAKLKELTALKIHPGLIGLNGLAVKHYHKWQQNQVKNKLIELFKLT</sequence>
<dbReference type="InterPro" id="IPR037158">
    <property type="entry name" value="Thr_synth_N_sf"/>
</dbReference>
<evidence type="ECO:0000256" key="3">
    <source>
        <dbReference type="ARBA" id="ARBA00022898"/>
    </source>
</evidence>
<feature type="domain" description="Tryptophan synthase beta chain-like PALP" evidence="6">
    <location>
        <begin position="89"/>
        <end position="423"/>
    </location>
</feature>
<dbReference type="InterPro" id="IPR029144">
    <property type="entry name" value="Thr_synth_N"/>
</dbReference>
<evidence type="ECO:0000256" key="5">
    <source>
        <dbReference type="PIRSR" id="PIRSR604450-51"/>
    </source>
</evidence>
<accession>A0A1I4N2A4</accession>
<feature type="domain" description="Threonine synthase N-terminal" evidence="7">
    <location>
        <begin position="2"/>
        <end position="79"/>
    </location>
</feature>
<dbReference type="GO" id="GO:0009088">
    <property type="term" value="P:threonine biosynthetic process"/>
    <property type="evidence" value="ECO:0007669"/>
    <property type="project" value="UniProtKB-UniRule"/>
</dbReference>
<proteinExistence type="inferred from homology"/>
<dbReference type="SUPFAM" id="SSF53686">
    <property type="entry name" value="Tryptophan synthase beta subunit-like PLP-dependent enzymes"/>
    <property type="match status" value="1"/>
</dbReference>
<comment type="similarity">
    <text evidence="2">Belongs to the threonine synthase family.</text>
</comment>
<protein>
    <recommendedName>
        <fullName evidence="4">Threonine synthase</fullName>
        <ecNumber evidence="4">4.2.3.1</ecNumber>
    </recommendedName>
</protein>
<dbReference type="InterPro" id="IPR036052">
    <property type="entry name" value="TrpB-like_PALP_sf"/>
</dbReference>
<dbReference type="STRING" id="29563.SAMN02983006_02791"/>
<comment type="cofactor">
    <cofactor evidence="1 5">
        <name>pyridoxal 5'-phosphate</name>
        <dbReference type="ChEBI" id="CHEBI:597326"/>
    </cofactor>
</comment>
<dbReference type="GO" id="GO:0004795">
    <property type="term" value="F:threonine synthase activity"/>
    <property type="evidence" value="ECO:0007669"/>
    <property type="project" value="UniProtKB-UniRule"/>
</dbReference>